<comment type="caution">
    <text evidence="2">The sequence shown here is derived from an EMBL/GenBank/DDBJ whole genome shotgun (WGS) entry which is preliminary data.</text>
</comment>
<keyword evidence="1" id="KW-0812">Transmembrane</keyword>
<evidence type="ECO:0000313" key="2">
    <source>
        <dbReference type="EMBL" id="GGK32735.1"/>
    </source>
</evidence>
<evidence type="ECO:0000313" key="3">
    <source>
        <dbReference type="Proteomes" id="UP000612329"/>
    </source>
</evidence>
<gene>
    <name evidence="2" type="ORF">GCM10007962_28870</name>
</gene>
<protein>
    <submittedName>
        <fullName evidence="2">Uncharacterized protein</fullName>
    </submittedName>
</protein>
<organism evidence="2 3">
    <name type="scientific">Yeosuana aromativorans</name>
    <dbReference type="NCBI Taxonomy" id="288019"/>
    <lineage>
        <taxon>Bacteria</taxon>
        <taxon>Pseudomonadati</taxon>
        <taxon>Bacteroidota</taxon>
        <taxon>Flavobacteriia</taxon>
        <taxon>Flavobacteriales</taxon>
        <taxon>Flavobacteriaceae</taxon>
        <taxon>Yeosuana</taxon>
    </lineage>
</organism>
<evidence type="ECO:0000256" key="1">
    <source>
        <dbReference type="SAM" id="Phobius"/>
    </source>
</evidence>
<accession>A0A8J3BR47</accession>
<proteinExistence type="predicted"/>
<feature type="transmembrane region" description="Helical" evidence="1">
    <location>
        <begin position="12"/>
        <end position="33"/>
    </location>
</feature>
<name>A0A8J3BR47_9FLAO</name>
<sequence>MGPGSLKGPKVPFVMEILRVLLLSCAFSLFRLCNKSKHLYSFSTLMYKIYTHLHNKNPILTNKCI</sequence>
<reference evidence="2" key="2">
    <citation type="submission" date="2020-09" db="EMBL/GenBank/DDBJ databases">
        <authorList>
            <person name="Sun Q."/>
            <person name="Ohkuma M."/>
        </authorList>
    </citation>
    <scope>NUCLEOTIDE SEQUENCE</scope>
    <source>
        <strain evidence="2">JCM 12862</strain>
    </source>
</reference>
<reference evidence="2" key="1">
    <citation type="journal article" date="2014" name="Int. J. Syst. Evol. Microbiol.">
        <title>Complete genome sequence of Corynebacterium casei LMG S-19264T (=DSM 44701T), isolated from a smear-ripened cheese.</title>
        <authorList>
            <consortium name="US DOE Joint Genome Institute (JGI-PGF)"/>
            <person name="Walter F."/>
            <person name="Albersmeier A."/>
            <person name="Kalinowski J."/>
            <person name="Ruckert C."/>
        </authorList>
    </citation>
    <scope>NUCLEOTIDE SEQUENCE</scope>
    <source>
        <strain evidence="2">JCM 12862</strain>
    </source>
</reference>
<keyword evidence="1" id="KW-0472">Membrane</keyword>
<dbReference type="AlphaFoldDB" id="A0A8J3BR47"/>
<keyword evidence="3" id="KW-1185">Reference proteome</keyword>
<dbReference type="Proteomes" id="UP000612329">
    <property type="component" value="Unassembled WGS sequence"/>
</dbReference>
<keyword evidence="1" id="KW-1133">Transmembrane helix</keyword>
<dbReference type="EMBL" id="BMNR01000007">
    <property type="protein sequence ID" value="GGK32735.1"/>
    <property type="molecule type" value="Genomic_DNA"/>
</dbReference>